<keyword evidence="4" id="KW-0968">Cytoplasmic vesicle</keyword>
<dbReference type="GO" id="GO:0006897">
    <property type="term" value="P:endocytosis"/>
    <property type="evidence" value="ECO:0007669"/>
    <property type="project" value="TreeGrafter"/>
</dbReference>
<reference evidence="7 8" key="1">
    <citation type="journal article" date="2014" name="Nature">
        <title>The genome of the recently domesticated crop plant sugar beet (Beta vulgaris).</title>
        <authorList>
            <person name="Dohm J.C."/>
            <person name="Minoche A.E."/>
            <person name="Holtgrawe D."/>
            <person name="Capella-Gutierrez S."/>
            <person name="Zakrzewski F."/>
            <person name="Tafer H."/>
            <person name="Rupp O."/>
            <person name="Sorensen T.R."/>
            <person name="Stracke R."/>
            <person name="Reinhardt R."/>
            <person name="Goesmann A."/>
            <person name="Kraft T."/>
            <person name="Schulz B."/>
            <person name="Stadler P.F."/>
            <person name="Schmidt T."/>
            <person name="Gabaldon T."/>
            <person name="Lehrach H."/>
            <person name="Weisshaar B."/>
            <person name="Himmelbauer H."/>
        </authorList>
    </citation>
    <scope>NUCLEOTIDE SEQUENCE [LARGE SCALE GENOMIC DNA]</scope>
    <source>
        <tissue evidence="7">Taproot</tissue>
    </source>
</reference>
<dbReference type="PANTHER" id="PTHR12276">
    <property type="entry name" value="EPSIN/ENT-RELATED"/>
    <property type="match status" value="1"/>
</dbReference>
<dbReference type="InterPro" id="IPR008942">
    <property type="entry name" value="ENTH_VHS"/>
</dbReference>
<evidence type="ECO:0000256" key="2">
    <source>
        <dbReference type="ARBA" id="ARBA00004555"/>
    </source>
</evidence>
<feature type="compositionally biased region" description="Polar residues" evidence="5">
    <location>
        <begin position="180"/>
        <end position="201"/>
    </location>
</feature>
<accession>A0A0J8AXZ5</accession>
<proteinExistence type="predicted"/>
<organism evidence="7 8">
    <name type="scientific">Beta vulgaris subsp. vulgaris</name>
    <name type="common">Beet</name>
    <dbReference type="NCBI Taxonomy" id="3555"/>
    <lineage>
        <taxon>Eukaryota</taxon>
        <taxon>Viridiplantae</taxon>
        <taxon>Streptophyta</taxon>
        <taxon>Embryophyta</taxon>
        <taxon>Tracheophyta</taxon>
        <taxon>Spermatophyta</taxon>
        <taxon>Magnoliopsida</taxon>
        <taxon>eudicotyledons</taxon>
        <taxon>Gunneridae</taxon>
        <taxon>Pentapetalae</taxon>
        <taxon>Caryophyllales</taxon>
        <taxon>Chenopodiaceae</taxon>
        <taxon>Betoideae</taxon>
        <taxon>Beta</taxon>
    </lineage>
</organism>
<dbReference type="Proteomes" id="UP000035740">
    <property type="component" value="Unassembled WGS sequence"/>
</dbReference>
<evidence type="ECO:0000256" key="3">
    <source>
        <dbReference type="ARBA" id="ARBA00023034"/>
    </source>
</evidence>
<dbReference type="Gene3D" id="1.25.40.90">
    <property type="match status" value="1"/>
</dbReference>
<dbReference type="CDD" id="cd03571">
    <property type="entry name" value="ENTH"/>
    <property type="match status" value="1"/>
</dbReference>
<evidence type="ECO:0000256" key="5">
    <source>
        <dbReference type="SAM" id="MobiDB-lite"/>
    </source>
</evidence>
<evidence type="ECO:0000259" key="6">
    <source>
        <dbReference type="PROSITE" id="PS50942"/>
    </source>
</evidence>
<dbReference type="AlphaFoldDB" id="A0A0J8AXZ5"/>
<feature type="compositionally biased region" description="Low complexity" evidence="5">
    <location>
        <begin position="202"/>
        <end position="222"/>
    </location>
</feature>
<dbReference type="GO" id="GO:0005543">
    <property type="term" value="F:phospholipid binding"/>
    <property type="evidence" value="ECO:0007669"/>
    <property type="project" value="TreeGrafter"/>
</dbReference>
<dbReference type="GO" id="GO:0030276">
    <property type="term" value="F:clathrin binding"/>
    <property type="evidence" value="ECO:0007669"/>
    <property type="project" value="TreeGrafter"/>
</dbReference>
<dbReference type="PROSITE" id="PS50942">
    <property type="entry name" value="ENTH"/>
    <property type="match status" value="1"/>
</dbReference>
<dbReference type="GO" id="GO:0005768">
    <property type="term" value="C:endosome"/>
    <property type="evidence" value="ECO:0007669"/>
    <property type="project" value="TreeGrafter"/>
</dbReference>
<dbReference type="SMART" id="SM00273">
    <property type="entry name" value="ENTH"/>
    <property type="match status" value="1"/>
</dbReference>
<dbReference type="Pfam" id="PF01417">
    <property type="entry name" value="ENTH"/>
    <property type="match status" value="1"/>
</dbReference>
<feature type="region of interest" description="Disordered" evidence="5">
    <location>
        <begin position="147"/>
        <end position="222"/>
    </location>
</feature>
<protein>
    <recommendedName>
        <fullName evidence="6">ENTH domain-containing protein</fullName>
    </recommendedName>
</protein>
<dbReference type="OrthoDB" id="4033880at2759"/>
<dbReference type="GO" id="GO:0030125">
    <property type="term" value="C:clathrin vesicle coat"/>
    <property type="evidence" value="ECO:0007669"/>
    <property type="project" value="TreeGrafter"/>
</dbReference>
<dbReference type="SUPFAM" id="SSF48464">
    <property type="entry name" value="ENTH/VHS domain"/>
    <property type="match status" value="1"/>
</dbReference>
<sequence length="222" mass="25452">MSLMKDRLKNLIRSAKNSIKDYNPAERRVRDATSNEPWPPSSRTMLAICHDMTDATLYDSVLVMLLKRLQDKGQVMHVRKSLQLVEFCLRHGNRRFIEDMKTRRFIFKLLLSYRFLIHGQDKGAEVRSKAEYIMELLGDDARLDHERSAAKRARSRMTGFSNSMIKRRSSISRHRYDRNGTYSPQNRAHSVPPASTKQTLDSPSSSTTTVTSGSISLSESLS</sequence>
<comment type="subcellular location">
    <subcellularLocation>
        <location evidence="1">Cytoplasmic vesicle</location>
        <location evidence="1">Clathrin-coated vesicle</location>
    </subcellularLocation>
    <subcellularLocation>
        <location evidence="2">Golgi apparatus</location>
    </subcellularLocation>
</comment>
<evidence type="ECO:0000313" key="8">
    <source>
        <dbReference type="Proteomes" id="UP000035740"/>
    </source>
</evidence>
<evidence type="ECO:0000313" key="7">
    <source>
        <dbReference type="EMBL" id="KMS93596.1"/>
    </source>
</evidence>
<feature type="domain" description="ENTH" evidence="6">
    <location>
        <begin position="17"/>
        <end position="147"/>
    </location>
</feature>
<evidence type="ECO:0000256" key="1">
    <source>
        <dbReference type="ARBA" id="ARBA00004132"/>
    </source>
</evidence>
<gene>
    <name evidence="7" type="ORF">BVRB_029880</name>
</gene>
<dbReference type="GO" id="GO:0005886">
    <property type="term" value="C:plasma membrane"/>
    <property type="evidence" value="ECO:0007669"/>
    <property type="project" value="TreeGrafter"/>
</dbReference>
<dbReference type="EMBL" id="KQ100983">
    <property type="protein sequence ID" value="KMS93596.1"/>
    <property type="molecule type" value="Genomic_DNA"/>
</dbReference>
<name>A0A0J8AXZ5_BETVV</name>
<feature type="compositionally biased region" description="Basic residues" evidence="5">
    <location>
        <begin position="165"/>
        <end position="176"/>
    </location>
</feature>
<dbReference type="OMA" id="KQNAFAN"/>
<dbReference type="GO" id="GO:0005794">
    <property type="term" value="C:Golgi apparatus"/>
    <property type="evidence" value="ECO:0007669"/>
    <property type="project" value="UniProtKB-SubCell"/>
</dbReference>
<keyword evidence="8" id="KW-1185">Reference proteome</keyword>
<dbReference type="InterPro" id="IPR013809">
    <property type="entry name" value="ENTH"/>
</dbReference>
<feature type="non-terminal residue" evidence="7">
    <location>
        <position position="222"/>
    </location>
</feature>
<dbReference type="PANTHER" id="PTHR12276:SF45">
    <property type="entry name" value="CLATHRIN INTERACTOR 1"/>
    <property type="match status" value="1"/>
</dbReference>
<keyword evidence="3" id="KW-0333">Golgi apparatus</keyword>
<evidence type="ECO:0000256" key="4">
    <source>
        <dbReference type="ARBA" id="ARBA00023329"/>
    </source>
</evidence>
<dbReference type="Gramene" id="KMS93596">
    <property type="protein sequence ID" value="KMS93596"/>
    <property type="gene ID" value="BVRB_029880"/>
</dbReference>